<dbReference type="GO" id="GO:0008083">
    <property type="term" value="F:growth factor activity"/>
    <property type="evidence" value="ECO:0007669"/>
    <property type="project" value="InterPro"/>
</dbReference>
<feature type="signal peptide" evidence="5">
    <location>
        <begin position="1"/>
        <end position="20"/>
    </location>
</feature>
<dbReference type="AlphaFoldDB" id="A0A8C7E980"/>
<dbReference type="Gene3D" id="1.20.1250.10">
    <property type="match status" value="1"/>
</dbReference>
<keyword evidence="7" id="KW-1185">Reference proteome</keyword>
<keyword evidence="5" id="KW-0732">Signal</keyword>
<keyword evidence="2" id="KW-0075">B-cell activation</keyword>
<dbReference type="PANTHER" id="PTHR47401:SF1">
    <property type="entry name" value="INTERLEUKIN-4"/>
    <property type="match status" value="1"/>
</dbReference>
<dbReference type="Pfam" id="PF00727">
    <property type="entry name" value="IL4"/>
    <property type="match status" value="1"/>
</dbReference>
<sequence>MLALLKSLFALLCLVDAIRSRPPAATAPLKTLSEITQLVQQFNARPQIPCNDSRVAQLVFTDRKLSEQELLCQASTALSKVTKCKTDYKPLITNLQSLHSKTRCSLPGESEIYLRNLLPELGNFTQGMYRRLAARAAEAAP</sequence>
<dbReference type="SUPFAM" id="SSF47266">
    <property type="entry name" value="4-helical cytokines"/>
    <property type="match status" value="1"/>
</dbReference>
<dbReference type="InterPro" id="IPR002354">
    <property type="entry name" value="IL-4"/>
</dbReference>
<dbReference type="Proteomes" id="UP000694420">
    <property type="component" value="Unplaced"/>
</dbReference>
<evidence type="ECO:0000313" key="6">
    <source>
        <dbReference type="Ensembl" id="ENSNPEP00000002932.1"/>
    </source>
</evidence>
<proteinExistence type="predicted"/>
<evidence type="ECO:0000256" key="4">
    <source>
        <dbReference type="ARBA" id="ARBA00031287"/>
    </source>
</evidence>
<dbReference type="InterPro" id="IPR001325">
    <property type="entry name" value="IL-4/IL-13"/>
</dbReference>
<dbReference type="GO" id="GO:0005136">
    <property type="term" value="F:interleukin-4 receptor binding"/>
    <property type="evidence" value="ECO:0007669"/>
    <property type="project" value="InterPro"/>
</dbReference>
<accession>A0A8C7E980</accession>
<evidence type="ECO:0000256" key="2">
    <source>
        <dbReference type="ARBA" id="ARBA00022936"/>
    </source>
</evidence>
<evidence type="ECO:0000256" key="1">
    <source>
        <dbReference type="ARBA" id="ARBA00019467"/>
    </source>
</evidence>
<name>A0A8C7E980_NOTPE</name>
<evidence type="ECO:0000256" key="5">
    <source>
        <dbReference type="SAM" id="SignalP"/>
    </source>
</evidence>
<reference evidence="6" key="1">
    <citation type="submission" date="2025-08" db="UniProtKB">
        <authorList>
            <consortium name="Ensembl"/>
        </authorList>
    </citation>
    <scope>IDENTIFICATION</scope>
</reference>
<dbReference type="SMART" id="SM00190">
    <property type="entry name" value="IL4_13"/>
    <property type="match status" value="1"/>
</dbReference>
<dbReference type="Ensembl" id="ENSNPET00000002989.1">
    <property type="protein sequence ID" value="ENSNPEP00000002932.1"/>
    <property type="gene ID" value="ENSNPEG00000002259.1"/>
</dbReference>
<feature type="chain" id="PRO_5034100418" description="Interleukin-4" evidence="5">
    <location>
        <begin position="21"/>
        <end position="141"/>
    </location>
</feature>
<dbReference type="PANTHER" id="PTHR47401">
    <property type="entry name" value="INTERLEUKIN-4"/>
    <property type="match status" value="1"/>
</dbReference>
<dbReference type="GO" id="GO:0042113">
    <property type="term" value="P:B cell activation"/>
    <property type="evidence" value="ECO:0007669"/>
    <property type="project" value="UniProtKB-KW"/>
</dbReference>
<evidence type="ECO:0000313" key="7">
    <source>
        <dbReference type="Proteomes" id="UP000694420"/>
    </source>
</evidence>
<organism evidence="6 7">
    <name type="scientific">Nothoprocta perdicaria</name>
    <name type="common">Chilean tinamou</name>
    <name type="synonym">Crypturus perdicarius</name>
    <dbReference type="NCBI Taxonomy" id="30464"/>
    <lineage>
        <taxon>Eukaryota</taxon>
        <taxon>Metazoa</taxon>
        <taxon>Chordata</taxon>
        <taxon>Craniata</taxon>
        <taxon>Vertebrata</taxon>
        <taxon>Euteleostomi</taxon>
        <taxon>Archelosauria</taxon>
        <taxon>Archosauria</taxon>
        <taxon>Dinosauria</taxon>
        <taxon>Saurischia</taxon>
        <taxon>Theropoda</taxon>
        <taxon>Coelurosauria</taxon>
        <taxon>Aves</taxon>
        <taxon>Palaeognathae</taxon>
        <taxon>Tinamiformes</taxon>
        <taxon>Tinamidae</taxon>
        <taxon>Nothoprocta</taxon>
    </lineage>
</organism>
<dbReference type="InterPro" id="IPR009079">
    <property type="entry name" value="4_helix_cytokine-like_core"/>
</dbReference>
<dbReference type="GO" id="GO:0006955">
    <property type="term" value="P:immune response"/>
    <property type="evidence" value="ECO:0007669"/>
    <property type="project" value="InterPro"/>
</dbReference>
<protein>
    <recommendedName>
        <fullName evidence="1">Interleukin-4</fullName>
    </recommendedName>
    <alternativeName>
        <fullName evidence="4">B-cell stimulatory factor 1</fullName>
    </alternativeName>
    <alternativeName>
        <fullName evidence="3">Lymphocyte stimulatory factor 1</fullName>
    </alternativeName>
</protein>
<reference evidence="6" key="2">
    <citation type="submission" date="2025-09" db="UniProtKB">
        <authorList>
            <consortium name="Ensembl"/>
        </authorList>
    </citation>
    <scope>IDENTIFICATION</scope>
</reference>
<evidence type="ECO:0000256" key="3">
    <source>
        <dbReference type="ARBA" id="ARBA00030247"/>
    </source>
</evidence>
<dbReference type="GO" id="GO:0005576">
    <property type="term" value="C:extracellular region"/>
    <property type="evidence" value="ECO:0007669"/>
    <property type="project" value="InterPro"/>
</dbReference>